<name>A0A3P7JEU9_STRVU</name>
<evidence type="ECO:0000313" key="6">
    <source>
        <dbReference type="Proteomes" id="UP000270094"/>
    </source>
</evidence>
<evidence type="ECO:0000256" key="3">
    <source>
        <dbReference type="ARBA" id="ARBA00023170"/>
    </source>
</evidence>
<dbReference type="Proteomes" id="UP000270094">
    <property type="component" value="Unassembled WGS sequence"/>
</dbReference>
<protein>
    <recommendedName>
        <fullName evidence="4">NR LBD domain-containing protein</fullName>
    </recommendedName>
</protein>
<evidence type="ECO:0000256" key="2">
    <source>
        <dbReference type="ARBA" id="ARBA00023163"/>
    </source>
</evidence>
<keyword evidence="1" id="KW-0805">Transcription regulation</keyword>
<dbReference type="InterPro" id="IPR000536">
    <property type="entry name" value="Nucl_hrmn_rcpt_lig-bd"/>
</dbReference>
<dbReference type="Gene3D" id="1.10.565.10">
    <property type="entry name" value="Retinoid X Receptor"/>
    <property type="match status" value="1"/>
</dbReference>
<keyword evidence="2" id="KW-0804">Transcription</keyword>
<feature type="domain" description="NR LBD" evidence="4">
    <location>
        <begin position="1"/>
        <end position="131"/>
    </location>
</feature>
<evidence type="ECO:0000256" key="1">
    <source>
        <dbReference type="ARBA" id="ARBA00023015"/>
    </source>
</evidence>
<dbReference type="SUPFAM" id="SSF48508">
    <property type="entry name" value="Nuclear receptor ligand-binding domain"/>
    <property type="match status" value="1"/>
</dbReference>
<keyword evidence="3" id="KW-0675">Receptor</keyword>
<dbReference type="EMBL" id="UYYB01094537">
    <property type="protein sequence ID" value="VDM74587.1"/>
    <property type="molecule type" value="Genomic_DNA"/>
</dbReference>
<sequence length="131" mass="15437">MNLLDLLTLPCALENVEQYEINVRDGEVDWDEELSIQAEYAKTFQWFRELHIEEKLTLLVDRLFQMAAMRLAVERAQLDRTDIVSKSLRLTISAIRRIELDPVAFAILNAIVFTDYGILQMERHDLQITWR</sequence>
<gene>
    <name evidence="5" type="ORF">SVUK_LOCUS9585</name>
</gene>
<organism evidence="5 6">
    <name type="scientific">Strongylus vulgaris</name>
    <name type="common">Blood worm</name>
    <dbReference type="NCBI Taxonomy" id="40348"/>
    <lineage>
        <taxon>Eukaryota</taxon>
        <taxon>Metazoa</taxon>
        <taxon>Ecdysozoa</taxon>
        <taxon>Nematoda</taxon>
        <taxon>Chromadorea</taxon>
        <taxon>Rhabditida</taxon>
        <taxon>Rhabditina</taxon>
        <taxon>Rhabditomorpha</taxon>
        <taxon>Strongyloidea</taxon>
        <taxon>Strongylidae</taxon>
        <taxon>Strongylus</taxon>
    </lineage>
</organism>
<dbReference type="PROSITE" id="PS51843">
    <property type="entry name" value="NR_LBD"/>
    <property type="match status" value="1"/>
</dbReference>
<dbReference type="OrthoDB" id="9984314at2759"/>
<reference evidence="5 6" key="1">
    <citation type="submission" date="2018-11" db="EMBL/GenBank/DDBJ databases">
        <authorList>
            <consortium name="Pathogen Informatics"/>
        </authorList>
    </citation>
    <scope>NUCLEOTIDE SEQUENCE [LARGE SCALE GENOMIC DNA]</scope>
</reference>
<dbReference type="AlphaFoldDB" id="A0A3P7JEU9"/>
<proteinExistence type="predicted"/>
<dbReference type="InterPro" id="IPR035500">
    <property type="entry name" value="NHR-like_dom_sf"/>
</dbReference>
<evidence type="ECO:0000259" key="4">
    <source>
        <dbReference type="PROSITE" id="PS51843"/>
    </source>
</evidence>
<evidence type="ECO:0000313" key="5">
    <source>
        <dbReference type="EMBL" id="VDM74587.1"/>
    </source>
</evidence>
<keyword evidence="6" id="KW-1185">Reference proteome</keyword>
<accession>A0A3P7JEU9</accession>